<keyword evidence="1" id="KW-0378">Hydrolase</keyword>
<keyword evidence="2" id="KW-1185">Reference proteome</keyword>
<evidence type="ECO:0000313" key="1">
    <source>
        <dbReference type="EMBL" id="TYB78529.1"/>
    </source>
</evidence>
<dbReference type="RefSeq" id="WP_148402267.1">
    <property type="nucleotide sequence ID" value="NZ_VSKK01000001.1"/>
</dbReference>
<protein>
    <submittedName>
        <fullName evidence="1">Carboxypeptidase-like regulatory domain-containing protein</fullName>
    </submittedName>
</protein>
<dbReference type="GO" id="GO:0004180">
    <property type="term" value="F:carboxypeptidase activity"/>
    <property type="evidence" value="ECO:0007669"/>
    <property type="project" value="UniProtKB-KW"/>
</dbReference>
<dbReference type="AlphaFoldDB" id="A0A5D0RBV7"/>
<comment type="caution">
    <text evidence="1">The sequence shown here is derived from an EMBL/GenBank/DDBJ whole genome shotgun (WGS) entry which is preliminary data.</text>
</comment>
<proteinExistence type="predicted"/>
<dbReference type="Gene3D" id="2.60.40.1120">
    <property type="entry name" value="Carboxypeptidase-like, regulatory domain"/>
    <property type="match status" value="1"/>
</dbReference>
<keyword evidence="1" id="KW-0645">Protease</keyword>
<keyword evidence="1" id="KW-0121">Carboxypeptidase</keyword>
<organism evidence="1 2">
    <name type="scientific">Bizionia myxarmorum</name>
    <dbReference type="NCBI Taxonomy" id="291186"/>
    <lineage>
        <taxon>Bacteria</taxon>
        <taxon>Pseudomonadati</taxon>
        <taxon>Bacteroidota</taxon>
        <taxon>Flavobacteriia</taxon>
        <taxon>Flavobacteriales</taxon>
        <taxon>Flavobacteriaceae</taxon>
        <taxon>Bizionia</taxon>
    </lineage>
</organism>
<dbReference type="Pfam" id="PF13715">
    <property type="entry name" value="CarbopepD_reg_2"/>
    <property type="match status" value="1"/>
</dbReference>
<gene>
    <name evidence="1" type="ORF">ES674_01760</name>
</gene>
<name>A0A5D0RBV7_9FLAO</name>
<evidence type="ECO:0000313" key="2">
    <source>
        <dbReference type="Proteomes" id="UP000323720"/>
    </source>
</evidence>
<dbReference type="InterPro" id="IPR008969">
    <property type="entry name" value="CarboxyPept-like_regulatory"/>
</dbReference>
<dbReference type="SUPFAM" id="SSF49464">
    <property type="entry name" value="Carboxypeptidase regulatory domain-like"/>
    <property type="match status" value="1"/>
</dbReference>
<dbReference type="OrthoDB" id="1223654at2"/>
<dbReference type="Proteomes" id="UP000323720">
    <property type="component" value="Unassembled WGS sequence"/>
</dbReference>
<accession>A0A5D0RBV7</accession>
<dbReference type="EMBL" id="VSKK01000001">
    <property type="protein sequence ID" value="TYB78529.1"/>
    <property type="molecule type" value="Genomic_DNA"/>
</dbReference>
<sequence>MKAKYLLFIALCGVLQTYSQEISGVIFDSSTNQPIEGASVYFDNTTVGTISNEQGLFSVKKPAAVSSPLVISFLGYKEQVFSDYSADRKLSVRLVEDINALNEVFLVNSDSWAREKKMKYFKAHFLGTTSNGLSCKILNEDVISLRFLETENKLVASASAPLVIINENLNYQIRYDLQDFELEFDYYEEVDQYFPSSFYYAGTLFYQSLSENRRIIKRRLKTYNGSVLHFMRSVIDGKLVDNNFELIYNGAVVSPENVVFVTDTEDESVFKVRLLTPLVVTYDKDWEKKSAINSDKTYFFLDENGNHSPENSLMFSGYFSSRRIGDALPLDYQPTTD</sequence>
<reference evidence="1 2" key="1">
    <citation type="submission" date="2019-08" db="EMBL/GenBank/DDBJ databases">
        <title>Genomes of Antarctic Bizionia species.</title>
        <authorList>
            <person name="Bowman J.P."/>
        </authorList>
    </citation>
    <scope>NUCLEOTIDE SEQUENCE [LARGE SCALE GENOMIC DNA]</scope>
    <source>
        <strain evidence="1 2">ADA-4</strain>
    </source>
</reference>